<organism evidence="1 2">
    <name type="scientific">Araneus ventricosus</name>
    <name type="common">Orbweaver spider</name>
    <name type="synonym">Epeira ventricosa</name>
    <dbReference type="NCBI Taxonomy" id="182803"/>
    <lineage>
        <taxon>Eukaryota</taxon>
        <taxon>Metazoa</taxon>
        <taxon>Ecdysozoa</taxon>
        <taxon>Arthropoda</taxon>
        <taxon>Chelicerata</taxon>
        <taxon>Arachnida</taxon>
        <taxon>Araneae</taxon>
        <taxon>Araneomorphae</taxon>
        <taxon>Entelegynae</taxon>
        <taxon>Araneoidea</taxon>
        <taxon>Araneidae</taxon>
        <taxon>Araneus</taxon>
    </lineage>
</organism>
<dbReference type="AlphaFoldDB" id="A0A4Y2J8T6"/>
<dbReference type="Gene3D" id="3.30.420.10">
    <property type="entry name" value="Ribonuclease H-like superfamily/Ribonuclease H"/>
    <property type="match status" value="1"/>
</dbReference>
<protein>
    <recommendedName>
        <fullName evidence="3">Tc1-like transposase DDE domain-containing protein</fullName>
    </recommendedName>
</protein>
<dbReference type="Proteomes" id="UP000499080">
    <property type="component" value="Unassembled WGS sequence"/>
</dbReference>
<comment type="caution">
    <text evidence="1">The sequence shown here is derived from an EMBL/GenBank/DDBJ whole genome shotgun (WGS) entry which is preliminary data.</text>
</comment>
<dbReference type="OrthoDB" id="6503215at2759"/>
<proteinExistence type="predicted"/>
<evidence type="ECO:0000313" key="1">
    <source>
        <dbReference type="EMBL" id="GBM86487.1"/>
    </source>
</evidence>
<evidence type="ECO:0000313" key="2">
    <source>
        <dbReference type="Proteomes" id="UP000499080"/>
    </source>
</evidence>
<evidence type="ECO:0008006" key="3">
    <source>
        <dbReference type="Google" id="ProtNLM"/>
    </source>
</evidence>
<dbReference type="GO" id="GO:0003676">
    <property type="term" value="F:nucleic acid binding"/>
    <property type="evidence" value="ECO:0007669"/>
    <property type="project" value="InterPro"/>
</dbReference>
<sequence>MWSDESRFSLFQNDGCTRVRRESHEAMDPSSIVPTVQAIGSSIIIGGCFSGYGLRSSELCGNKMKSQHYLKALNNQVIPSMGVSFHDGTRMFLDDNAMIHRVQIIQNWFREHKNSFSHMNWPP</sequence>
<dbReference type="EMBL" id="BGPR01003318">
    <property type="protein sequence ID" value="GBM86487.1"/>
    <property type="molecule type" value="Genomic_DNA"/>
</dbReference>
<name>A0A4Y2J8T6_ARAVE</name>
<keyword evidence="2" id="KW-1185">Reference proteome</keyword>
<dbReference type="InterPro" id="IPR036397">
    <property type="entry name" value="RNaseH_sf"/>
</dbReference>
<accession>A0A4Y2J8T6</accession>
<gene>
    <name evidence="1" type="ORF">AVEN_241130_1</name>
</gene>
<reference evidence="1 2" key="1">
    <citation type="journal article" date="2019" name="Sci. Rep.">
        <title>Orb-weaving spider Araneus ventricosus genome elucidates the spidroin gene catalogue.</title>
        <authorList>
            <person name="Kono N."/>
            <person name="Nakamura H."/>
            <person name="Ohtoshi R."/>
            <person name="Moran D.A.P."/>
            <person name="Shinohara A."/>
            <person name="Yoshida Y."/>
            <person name="Fujiwara M."/>
            <person name="Mori M."/>
            <person name="Tomita M."/>
            <person name="Arakawa K."/>
        </authorList>
    </citation>
    <scope>NUCLEOTIDE SEQUENCE [LARGE SCALE GENOMIC DNA]</scope>
</reference>